<dbReference type="CDD" id="cd12913">
    <property type="entry name" value="PDC1_MCP_like"/>
    <property type="match status" value="1"/>
</dbReference>
<keyword evidence="2" id="KW-1003">Cell membrane</keyword>
<dbReference type="GO" id="GO:0006935">
    <property type="term" value="P:chemotaxis"/>
    <property type="evidence" value="ECO:0007669"/>
    <property type="project" value="UniProtKB-KW"/>
</dbReference>
<evidence type="ECO:0000256" key="8">
    <source>
        <dbReference type="ARBA" id="ARBA00029447"/>
    </source>
</evidence>
<dbReference type="RefSeq" id="WP_106728693.1">
    <property type="nucleotide sequence ID" value="NZ_PXYG01000002.1"/>
</dbReference>
<dbReference type="CDD" id="cd12912">
    <property type="entry name" value="PDC2_MCP_like"/>
    <property type="match status" value="1"/>
</dbReference>
<evidence type="ECO:0000256" key="2">
    <source>
        <dbReference type="ARBA" id="ARBA00022475"/>
    </source>
</evidence>
<proteinExistence type="inferred from homology"/>
<evidence type="ECO:0000256" key="10">
    <source>
        <dbReference type="SAM" id="MobiDB-lite"/>
    </source>
</evidence>
<accession>A0A2P7R770</accession>
<dbReference type="OrthoDB" id="2489132at2"/>
<evidence type="ECO:0000256" key="4">
    <source>
        <dbReference type="ARBA" id="ARBA00022692"/>
    </source>
</evidence>
<dbReference type="CDD" id="cd06225">
    <property type="entry name" value="HAMP"/>
    <property type="match status" value="1"/>
</dbReference>
<keyword evidence="6 11" id="KW-0472">Membrane</keyword>
<dbReference type="FunFam" id="1.10.287.950:FF:000001">
    <property type="entry name" value="Methyl-accepting chemotaxis sensory transducer"/>
    <property type="match status" value="1"/>
</dbReference>
<dbReference type="Pfam" id="PF00015">
    <property type="entry name" value="MCPsignal"/>
    <property type="match status" value="1"/>
</dbReference>
<dbReference type="GO" id="GO:0005886">
    <property type="term" value="C:plasma membrane"/>
    <property type="evidence" value="ECO:0007669"/>
    <property type="project" value="UniProtKB-SubCell"/>
</dbReference>
<dbReference type="PRINTS" id="PR00260">
    <property type="entry name" value="CHEMTRNSDUCR"/>
</dbReference>
<dbReference type="GO" id="GO:0004888">
    <property type="term" value="F:transmembrane signaling receptor activity"/>
    <property type="evidence" value="ECO:0007669"/>
    <property type="project" value="InterPro"/>
</dbReference>
<comment type="caution">
    <text evidence="14">The sequence shown here is derived from an EMBL/GenBank/DDBJ whole genome shotgun (WGS) entry which is preliminary data.</text>
</comment>
<sequence>MKIAHKVGLTAAAVLLVTVSVLSWLQISQVRDSLRGQTAAAISETSSTLAKQIENWLNAKLGLIDMVAQNIDRDFSPEQVQSTFRLPLLKDEFILVFGGLDSQNGRPIGSDPGWNPAGWDARQRPWYSVAMGSPRAALTEPYPDATTGEILISAVAKLSDKGRPLGAFGGDISLQTVADAINVIDFDGAGYAFLVAENGNIISHPNSELNGKSLSELFEGTTPALGNSLTTHELGGKPHWVSFTPLAELQSAKWYIGVILDEAAVMAEADSLQWQALIIAILGVLISLAVLVVLMTSLLKPLNGLHRSLVEVNSGQGDLTRRLPVTRQDDFGQVASEFNGFLTHLQRLIADVMDSSRQLKASTEQTSEQSEQAESRLQSQLQELDQLATAMHEMAATATEVAQHAQGAAEAANAANRETEQGALVVSRSTQAVERLAADMEDTMASVNDLAKLSRNIESILSVITGIAEQTNLLALNAAIEAARAGESGRGFAVVADEVRSLASRTQQSTQEIGDMIEKLQAGVRLAEDKMKQSRELASQTAEDAAEANEVLVRIRVAISQINDMNLQIATAAEEQSATSEEINQNTTNIRDISQDVASGALAQVKHCQAMLEQMLQQDQLLGRFKV</sequence>
<evidence type="ECO:0000259" key="12">
    <source>
        <dbReference type="PROSITE" id="PS50111"/>
    </source>
</evidence>
<dbReference type="InterPro" id="IPR033479">
    <property type="entry name" value="dCache_1"/>
</dbReference>
<feature type="region of interest" description="Disordered" evidence="10">
    <location>
        <begin position="359"/>
        <end position="379"/>
    </location>
</feature>
<dbReference type="CDD" id="cd11386">
    <property type="entry name" value="MCP_signal"/>
    <property type="match status" value="1"/>
</dbReference>
<dbReference type="Gene3D" id="1.10.287.950">
    <property type="entry name" value="Methyl-accepting chemotaxis protein"/>
    <property type="match status" value="1"/>
</dbReference>
<dbReference type="Proteomes" id="UP000240243">
    <property type="component" value="Unassembled WGS sequence"/>
</dbReference>
<keyword evidence="4 11" id="KW-0812">Transmembrane</keyword>
<evidence type="ECO:0000259" key="13">
    <source>
        <dbReference type="PROSITE" id="PS50885"/>
    </source>
</evidence>
<dbReference type="SUPFAM" id="SSF58104">
    <property type="entry name" value="Methyl-accepting chemotaxis protein (MCP) signaling domain"/>
    <property type="match status" value="1"/>
</dbReference>
<evidence type="ECO:0000256" key="7">
    <source>
        <dbReference type="ARBA" id="ARBA00023224"/>
    </source>
</evidence>
<dbReference type="PROSITE" id="PS50111">
    <property type="entry name" value="CHEMOTAXIS_TRANSDUC_2"/>
    <property type="match status" value="1"/>
</dbReference>
<dbReference type="PANTHER" id="PTHR32089:SF117">
    <property type="entry name" value="METHYL ACCEPTING SENSORY TRANSDUCER WITH CACHE_1 SMALL MOLECULE BINDING DOMAIN"/>
    <property type="match status" value="1"/>
</dbReference>
<evidence type="ECO:0000313" key="15">
    <source>
        <dbReference type="Proteomes" id="UP000240243"/>
    </source>
</evidence>
<dbReference type="PANTHER" id="PTHR32089">
    <property type="entry name" value="METHYL-ACCEPTING CHEMOTAXIS PROTEIN MCPB"/>
    <property type="match status" value="1"/>
</dbReference>
<keyword evidence="7 9" id="KW-0807">Transducer</keyword>
<keyword evidence="3" id="KW-0145">Chemotaxis</keyword>
<comment type="subcellular location">
    <subcellularLocation>
        <location evidence="1">Cell membrane</location>
        <topology evidence="1">Multi-pass membrane protein</topology>
    </subcellularLocation>
</comment>
<dbReference type="Pfam" id="PF02743">
    <property type="entry name" value="dCache_1"/>
    <property type="match status" value="1"/>
</dbReference>
<dbReference type="SMART" id="SM00304">
    <property type="entry name" value="HAMP"/>
    <property type="match status" value="1"/>
</dbReference>
<feature type="domain" description="HAMP" evidence="13">
    <location>
        <begin position="296"/>
        <end position="350"/>
    </location>
</feature>
<dbReference type="SUPFAM" id="SSF103190">
    <property type="entry name" value="Sensory domain-like"/>
    <property type="match status" value="1"/>
</dbReference>
<feature type="transmembrane region" description="Helical" evidence="11">
    <location>
        <begin position="274"/>
        <end position="299"/>
    </location>
</feature>
<dbReference type="InterPro" id="IPR003660">
    <property type="entry name" value="HAMP_dom"/>
</dbReference>
<dbReference type="EMBL" id="PXYG01000002">
    <property type="protein sequence ID" value="PSJ46075.1"/>
    <property type="molecule type" value="Genomic_DNA"/>
</dbReference>
<dbReference type="InterPro" id="IPR004089">
    <property type="entry name" value="MCPsignal_dom"/>
</dbReference>
<dbReference type="InterPro" id="IPR004090">
    <property type="entry name" value="Chemotax_Me-accpt_rcpt"/>
</dbReference>
<feature type="domain" description="Methyl-accepting transducer" evidence="12">
    <location>
        <begin position="355"/>
        <end position="591"/>
    </location>
</feature>
<dbReference type="SMART" id="SM00283">
    <property type="entry name" value="MA"/>
    <property type="match status" value="1"/>
</dbReference>
<dbReference type="InterPro" id="IPR029151">
    <property type="entry name" value="Sensor-like_sf"/>
</dbReference>
<feature type="compositionally biased region" description="Low complexity" evidence="10">
    <location>
        <begin position="361"/>
        <end position="372"/>
    </location>
</feature>
<evidence type="ECO:0000256" key="6">
    <source>
        <dbReference type="ARBA" id="ARBA00023136"/>
    </source>
</evidence>
<dbReference type="GO" id="GO:0007165">
    <property type="term" value="P:signal transduction"/>
    <property type="evidence" value="ECO:0007669"/>
    <property type="project" value="UniProtKB-KW"/>
</dbReference>
<evidence type="ECO:0000256" key="5">
    <source>
        <dbReference type="ARBA" id="ARBA00022989"/>
    </source>
</evidence>
<gene>
    <name evidence="14" type="ORF">C7H85_05365</name>
</gene>
<name>A0A2P7R770_9GAMM</name>
<organism evidence="14 15">
    <name type="scientific">Zobellella endophytica</name>
    <dbReference type="NCBI Taxonomy" id="2116700"/>
    <lineage>
        <taxon>Bacteria</taxon>
        <taxon>Pseudomonadati</taxon>
        <taxon>Pseudomonadota</taxon>
        <taxon>Gammaproteobacteria</taxon>
        <taxon>Aeromonadales</taxon>
        <taxon>Aeromonadaceae</taxon>
        <taxon>Zobellella</taxon>
    </lineage>
</organism>
<protein>
    <submittedName>
        <fullName evidence="14">Methyl-accepting chemotaxis protein</fullName>
    </submittedName>
</protein>
<comment type="similarity">
    <text evidence="8">Belongs to the methyl-accepting chemotaxis (MCP) protein family.</text>
</comment>
<evidence type="ECO:0000313" key="14">
    <source>
        <dbReference type="EMBL" id="PSJ46075.1"/>
    </source>
</evidence>
<keyword evidence="5 11" id="KW-1133">Transmembrane helix</keyword>
<dbReference type="Pfam" id="PF00672">
    <property type="entry name" value="HAMP"/>
    <property type="match status" value="1"/>
</dbReference>
<keyword evidence="15" id="KW-1185">Reference proteome</keyword>
<evidence type="ECO:0000256" key="1">
    <source>
        <dbReference type="ARBA" id="ARBA00004651"/>
    </source>
</evidence>
<reference evidence="14 15" key="1">
    <citation type="submission" date="2018-03" db="EMBL/GenBank/DDBJ databases">
        <title>The draft genome of Zobellella sp. 59N8.</title>
        <authorList>
            <person name="Liu L."/>
            <person name="Li L."/>
            <person name="Zhang X."/>
            <person name="Liang L."/>
            <person name="Wang T."/>
        </authorList>
    </citation>
    <scope>NUCLEOTIDE SEQUENCE [LARGE SCALE GENOMIC DNA]</scope>
    <source>
        <strain evidence="14 15">59N8</strain>
    </source>
</reference>
<evidence type="ECO:0000256" key="3">
    <source>
        <dbReference type="ARBA" id="ARBA00022500"/>
    </source>
</evidence>
<evidence type="ECO:0000256" key="11">
    <source>
        <dbReference type="SAM" id="Phobius"/>
    </source>
</evidence>
<dbReference type="Gene3D" id="3.30.450.20">
    <property type="entry name" value="PAS domain"/>
    <property type="match status" value="2"/>
</dbReference>
<dbReference type="AlphaFoldDB" id="A0A2P7R770"/>
<evidence type="ECO:0000256" key="9">
    <source>
        <dbReference type="PROSITE-ProRule" id="PRU00284"/>
    </source>
</evidence>
<dbReference type="PROSITE" id="PS50885">
    <property type="entry name" value="HAMP"/>
    <property type="match status" value="1"/>
</dbReference>